<dbReference type="EC" id="2.6.1.-" evidence="6"/>
<dbReference type="Pfam" id="PF00155">
    <property type="entry name" value="Aminotran_1_2"/>
    <property type="match status" value="1"/>
</dbReference>
<dbReference type="InterPro" id="IPR015421">
    <property type="entry name" value="PyrdxlP-dep_Trfase_major"/>
</dbReference>
<evidence type="ECO:0000256" key="6">
    <source>
        <dbReference type="RuleBase" id="RU000481"/>
    </source>
</evidence>
<evidence type="ECO:0000313" key="8">
    <source>
        <dbReference type="EMBL" id="MBM6754068.1"/>
    </source>
</evidence>
<evidence type="ECO:0000256" key="5">
    <source>
        <dbReference type="ARBA" id="ARBA00022898"/>
    </source>
</evidence>
<dbReference type="Gene3D" id="3.40.640.10">
    <property type="entry name" value="Type I PLP-dependent aspartate aminotransferase-like (Major domain)"/>
    <property type="match status" value="1"/>
</dbReference>
<reference evidence="8 9" key="1">
    <citation type="journal article" date="2021" name="Sci. Rep.">
        <title>The distribution of antibiotic resistance genes in chicken gut microbiota commensals.</title>
        <authorList>
            <person name="Juricova H."/>
            <person name="Matiasovicova J."/>
            <person name="Kubasova T."/>
            <person name="Cejkova D."/>
            <person name="Rychlik I."/>
        </authorList>
    </citation>
    <scope>NUCLEOTIDE SEQUENCE [LARGE SCALE GENOMIC DNA]</scope>
    <source>
        <strain evidence="8 9">An810</strain>
    </source>
</reference>
<dbReference type="GO" id="GO:0008483">
    <property type="term" value="F:transaminase activity"/>
    <property type="evidence" value="ECO:0007669"/>
    <property type="project" value="UniProtKB-KW"/>
</dbReference>
<gene>
    <name evidence="8" type="ORF">H5993_04740</name>
</gene>
<dbReference type="EMBL" id="JACJJQ010000017">
    <property type="protein sequence ID" value="MBM6754068.1"/>
    <property type="molecule type" value="Genomic_DNA"/>
</dbReference>
<comment type="cofactor">
    <cofactor evidence="1 6">
        <name>pyridoxal 5'-phosphate</name>
        <dbReference type="ChEBI" id="CHEBI:597326"/>
    </cofactor>
</comment>
<accession>A0ABS2ENS4</accession>
<evidence type="ECO:0000313" key="9">
    <source>
        <dbReference type="Proteomes" id="UP000776629"/>
    </source>
</evidence>
<evidence type="ECO:0000256" key="2">
    <source>
        <dbReference type="ARBA" id="ARBA00007441"/>
    </source>
</evidence>
<dbReference type="Proteomes" id="UP000776629">
    <property type="component" value="Unassembled WGS sequence"/>
</dbReference>
<evidence type="ECO:0000259" key="7">
    <source>
        <dbReference type="Pfam" id="PF00155"/>
    </source>
</evidence>
<comment type="caution">
    <text evidence="8">The sequence shown here is derived from an EMBL/GenBank/DDBJ whole genome shotgun (WGS) entry which is preliminary data.</text>
</comment>
<dbReference type="CDD" id="cd00609">
    <property type="entry name" value="AAT_like"/>
    <property type="match status" value="1"/>
</dbReference>
<dbReference type="InterPro" id="IPR004839">
    <property type="entry name" value="Aminotransferase_I/II_large"/>
</dbReference>
<sequence>MPEMKPNLTANMNTNLAKVKPANILVFDKEISSVPDIVKLTVGEPDFNVPDVAKQAAINAINNNDSHYAPGAGSVALRQAISHFMQDRYDLTYDPETEITVTIGATEAIFASLFTLLNPGDEVLIPTPTFPLYATMVEMLGGKAITVPTAAPNFALSPAQLKAAINAHPTAKAIVLNYPSNPTGVTYSSDELADLADILAQTNLVVISDEIYSELVYTGRHVSIAKFLPGQTIILNGASKAGAMTGYRIGFIAGPAGLMQRIGVAHSIMITSPSDPAMAAAVPIFGSEAGRQATLEMKAAYQERRDYLTSRLTKLGFTVATPTGAFYLFVKLPADQGTDDVAFATRLAKEGQVATIPGSFFGAGGEGYLRLSYATSMENLQLAIQRITNFLNH</sequence>
<dbReference type="PROSITE" id="PS00105">
    <property type="entry name" value="AA_TRANSFER_CLASS_1"/>
    <property type="match status" value="1"/>
</dbReference>
<dbReference type="InterPro" id="IPR015424">
    <property type="entry name" value="PyrdxlP-dep_Trfase"/>
</dbReference>
<dbReference type="InterPro" id="IPR015422">
    <property type="entry name" value="PyrdxlP-dep_Trfase_small"/>
</dbReference>
<dbReference type="RefSeq" id="WP_204776438.1">
    <property type="nucleotide sequence ID" value="NZ_JACJJQ010000017.1"/>
</dbReference>
<dbReference type="PANTHER" id="PTHR46383">
    <property type="entry name" value="ASPARTATE AMINOTRANSFERASE"/>
    <property type="match status" value="1"/>
</dbReference>
<evidence type="ECO:0000256" key="4">
    <source>
        <dbReference type="ARBA" id="ARBA00022679"/>
    </source>
</evidence>
<organism evidence="8 9">
    <name type="scientific">Limosilactobacillus alvi</name>
    <dbReference type="NCBI Taxonomy" id="990412"/>
    <lineage>
        <taxon>Bacteria</taxon>
        <taxon>Bacillati</taxon>
        <taxon>Bacillota</taxon>
        <taxon>Bacilli</taxon>
        <taxon>Lactobacillales</taxon>
        <taxon>Lactobacillaceae</taxon>
        <taxon>Limosilactobacillus</taxon>
    </lineage>
</organism>
<keyword evidence="5" id="KW-0663">Pyridoxal phosphate</keyword>
<dbReference type="InterPro" id="IPR004838">
    <property type="entry name" value="NHTrfase_class1_PyrdxlP-BS"/>
</dbReference>
<feature type="domain" description="Aminotransferase class I/classII large" evidence="7">
    <location>
        <begin position="36"/>
        <end position="387"/>
    </location>
</feature>
<dbReference type="SUPFAM" id="SSF53383">
    <property type="entry name" value="PLP-dependent transferases"/>
    <property type="match status" value="1"/>
</dbReference>
<evidence type="ECO:0000256" key="1">
    <source>
        <dbReference type="ARBA" id="ARBA00001933"/>
    </source>
</evidence>
<evidence type="ECO:0000256" key="3">
    <source>
        <dbReference type="ARBA" id="ARBA00022576"/>
    </source>
</evidence>
<keyword evidence="9" id="KW-1185">Reference proteome</keyword>
<dbReference type="Gene3D" id="3.90.1150.10">
    <property type="entry name" value="Aspartate Aminotransferase, domain 1"/>
    <property type="match status" value="1"/>
</dbReference>
<dbReference type="PANTHER" id="PTHR46383:SF4">
    <property type="entry name" value="AMINOTRANSFERASE"/>
    <property type="match status" value="1"/>
</dbReference>
<keyword evidence="4 6" id="KW-0808">Transferase</keyword>
<dbReference type="InterPro" id="IPR050596">
    <property type="entry name" value="AspAT/PAT-like"/>
</dbReference>
<name>A0ABS2ENS4_9LACO</name>
<comment type="similarity">
    <text evidence="2 6">Belongs to the class-I pyridoxal-phosphate-dependent aminotransferase family.</text>
</comment>
<protein>
    <recommendedName>
        <fullName evidence="6">Aminotransferase</fullName>
        <ecNumber evidence="6">2.6.1.-</ecNumber>
    </recommendedName>
</protein>
<proteinExistence type="inferred from homology"/>
<keyword evidence="3 6" id="KW-0032">Aminotransferase</keyword>